<dbReference type="EMBL" id="CM044707">
    <property type="protein sequence ID" value="KAI5655634.1"/>
    <property type="molecule type" value="Genomic_DNA"/>
</dbReference>
<evidence type="ECO:0000313" key="1">
    <source>
        <dbReference type="EMBL" id="KAI5655634.1"/>
    </source>
</evidence>
<reference evidence="2" key="1">
    <citation type="journal article" date="2023" name="Nat. Plants">
        <title>Single-cell RNA sequencing provides a high-resolution roadmap for understanding the multicellular compartmentation of specialized metabolism.</title>
        <authorList>
            <person name="Sun S."/>
            <person name="Shen X."/>
            <person name="Li Y."/>
            <person name="Li Y."/>
            <person name="Wang S."/>
            <person name="Li R."/>
            <person name="Zhang H."/>
            <person name="Shen G."/>
            <person name="Guo B."/>
            <person name="Wei J."/>
            <person name="Xu J."/>
            <person name="St-Pierre B."/>
            <person name="Chen S."/>
            <person name="Sun C."/>
        </authorList>
    </citation>
    <scope>NUCLEOTIDE SEQUENCE [LARGE SCALE GENOMIC DNA]</scope>
</reference>
<proteinExistence type="predicted"/>
<evidence type="ECO:0000313" key="2">
    <source>
        <dbReference type="Proteomes" id="UP001060085"/>
    </source>
</evidence>
<organism evidence="1 2">
    <name type="scientific">Catharanthus roseus</name>
    <name type="common">Madagascar periwinkle</name>
    <name type="synonym">Vinca rosea</name>
    <dbReference type="NCBI Taxonomy" id="4058"/>
    <lineage>
        <taxon>Eukaryota</taxon>
        <taxon>Viridiplantae</taxon>
        <taxon>Streptophyta</taxon>
        <taxon>Embryophyta</taxon>
        <taxon>Tracheophyta</taxon>
        <taxon>Spermatophyta</taxon>
        <taxon>Magnoliopsida</taxon>
        <taxon>eudicotyledons</taxon>
        <taxon>Gunneridae</taxon>
        <taxon>Pentapetalae</taxon>
        <taxon>asterids</taxon>
        <taxon>lamiids</taxon>
        <taxon>Gentianales</taxon>
        <taxon>Apocynaceae</taxon>
        <taxon>Rauvolfioideae</taxon>
        <taxon>Vinceae</taxon>
        <taxon>Catharanthinae</taxon>
        <taxon>Catharanthus</taxon>
    </lineage>
</organism>
<accession>A0ACC0A602</accession>
<protein>
    <submittedName>
        <fullName evidence="1">Uncharacterized protein</fullName>
    </submittedName>
</protein>
<gene>
    <name evidence="1" type="ORF">M9H77_32821</name>
</gene>
<comment type="caution">
    <text evidence="1">The sequence shown here is derived from an EMBL/GenBank/DDBJ whole genome shotgun (WGS) entry which is preliminary data.</text>
</comment>
<name>A0ACC0A602_CATRO</name>
<dbReference type="Proteomes" id="UP001060085">
    <property type="component" value="Linkage Group LG07"/>
</dbReference>
<sequence>MGISDFIFSLFLLLVFFCSQPVCGNAELRALMDIKSFLDPENKHLSSWTSDTDPCEGTFLGVACNEHRKVANISLQSKGLTGKVPPALAQLKCLSGLYLHYNSLTGEIPKEIANLTELVDLYLNFNNLSGNIPPELGSMYSLQVLDLSFNQLEGEIPKGLGFMRKLSVLILGNNRLTGTIPVSLGNLATLRRLYLSSNKLSGPIPVRLASLPQLEQLDVQNNTLSGVVPPAFKKLNDGFHFNNNPGLCGVGFPSLRVCTVWDNLNINQLDPLVPAVNDTGPKIPESAHVEVHCNHTRCSSSSKLPRIAIVTGITTLTMTLMIAGFIGILRRRRHKQKIGNTSEISDDRSTVEQMKESNRSPSPLVSLEYSKRWEQMIAEQSCHGICSDFLQGFKFNMEEVESATHHFSEVNLLGKSNVSSVYKGILKDGSLVAIKRINVTSCKSEEAEFMKGLSLLTSLKHDNLVRLRGFCCSKGRGECFLIYDFASKGNLSQYLDVEDDSNHILDWPSRVSIINGIAKGLGYLHCDESNKPPMVHQNLSVEKVLLGEQFTPLISGCGLLKLLADDVVYSAVKVSAAFGYMAPEYITTGRFTEKSDVYAFGVIILQVLSGKRKLTNSMLLEAESCKFEDFIDPKLKGSYSEYEATKLTKIALDCTNEIPDNRPTVALVLEELNRSSPTA</sequence>
<keyword evidence="2" id="KW-1185">Reference proteome</keyword>